<accession>A0AA48KRN7</accession>
<name>A0AA48KRN7_9ALTE</name>
<dbReference type="InterPro" id="IPR013216">
    <property type="entry name" value="Methyltransf_11"/>
</dbReference>
<dbReference type="RefSeq" id="WP_338293871.1">
    <property type="nucleotide sequence ID" value="NZ_AP027272.1"/>
</dbReference>
<dbReference type="EMBL" id="AP027272">
    <property type="protein sequence ID" value="BDX07773.1"/>
    <property type="molecule type" value="Genomic_DNA"/>
</dbReference>
<dbReference type="SUPFAM" id="SSF53335">
    <property type="entry name" value="S-adenosyl-L-methionine-dependent methyltransferases"/>
    <property type="match status" value="1"/>
</dbReference>
<dbReference type="GO" id="GO:0032259">
    <property type="term" value="P:methylation"/>
    <property type="evidence" value="ECO:0007669"/>
    <property type="project" value="UniProtKB-KW"/>
</dbReference>
<dbReference type="GO" id="GO:0008757">
    <property type="term" value="F:S-adenosylmethionine-dependent methyltransferase activity"/>
    <property type="evidence" value="ECO:0007669"/>
    <property type="project" value="InterPro"/>
</dbReference>
<evidence type="ECO:0000259" key="1">
    <source>
        <dbReference type="Pfam" id="PF08241"/>
    </source>
</evidence>
<dbReference type="KEGG" id="pmaw:MACH26_32940"/>
<evidence type="ECO:0000313" key="2">
    <source>
        <dbReference type="EMBL" id="BDX07773.1"/>
    </source>
</evidence>
<organism evidence="2 3">
    <name type="scientific">Planctobacterium marinum</name>
    <dbReference type="NCBI Taxonomy" id="1631968"/>
    <lineage>
        <taxon>Bacteria</taxon>
        <taxon>Pseudomonadati</taxon>
        <taxon>Pseudomonadota</taxon>
        <taxon>Gammaproteobacteria</taxon>
        <taxon>Alteromonadales</taxon>
        <taxon>Alteromonadaceae</taxon>
        <taxon>Planctobacterium</taxon>
    </lineage>
</organism>
<gene>
    <name evidence="2" type="ORF">MACH26_32940</name>
</gene>
<evidence type="ECO:0000313" key="3">
    <source>
        <dbReference type="Proteomes" id="UP001333710"/>
    </source>
</evidence>
<dbReference type="InterPro" id="IPR029063">
    <property type="entry name" value="SAM-dependent_MTases_sf"/>
</dbReference>
<keyword evidence="3" id="KW-1185">Reference proteome</keyword>
<dbReference type="Pfam" id="PF08241">
    <property type="entry name" value="Methyltransf_11"/>
    <property type="match status" value="1"/>
</dbReference>
<sequence>MGQEIDLMRHYPRSKRNVEQRGQQKSEADRALARQFGKAFFDGERSHGYGGFYYHSRFWEPVVPDFQKHFDIKAGDTLLDIGCAKGFMLYDLDRMIPGLNLHGIDVSEYAIANCKPEIAPALKVASAVSLPFADKSIDFTFSITTLHNLDLPQLTTALLEIERVTRKGSFITVDAYRNEEEKQRMEAWNLTAKTMMHVDEWKAYFQQVGYSGDYYWFIP</sequence>
<protein>
    <submittedName>
        <fullName evidence="2">Methyltransferase</fullName>
    </submittedName>
</protein>
<keyword evidence="2" id="KW-0489">Methyltransferase</keyword>
<feature type="domain" description="Methyltransferase type 11" evidence="1">
    <location>
        <begin position="79"/>
        <end position="171"/>
    </location>
</feature>
<reference evidence="2" key="1">
    <citation type="submission" date="2023-01" db="EMBL/GenBank/DDBJ databases">
        <title>Complete genome sequence of Planctobacterium marinum strain Dej080120_11.</title>
        <authorList>
            <person name="Ueki S."/>
            <person name="Maruyama F."/>
        </authorList>
    </citation>
    <scope>NUCLEOTIDE SEQUENCE</scope>
    <source>
        <strain evidence="2">Dej080120_11</strain>
    </source>
</reference>
<dbReference type="Proteomes" id="UP001333710">
    <property type="component" value="Chromosome"/>
</dbReference>
<dbReference type="AlphaFoldDB" id="A0AA48KRN7"/>
<dbReference type="Gene3D" id="3.40.50.150">
    <property type="entry name" value="Vaccinia Virus protein VP39"/>
    <property type="match status" value="1"/>
</dbReference>
<keyword evidence="2" id="KW-0808">Transferase</keyword>
<proteinExistence type="predicted"/>